<dbReference type="GO" id="GO:0005886">
    <property type="term" value="C:plasma membrane"/>
    <property type="evidence" value="ECO:0007669"/>
    <property type="project" value="TreeGrafter"/>
</dbReference>
<dbReference type="GO" id="GO:0008168">
    <property type="term" value="F:methyltransferase activity"/>
    <property type="evidence" value="ECO:0007669"/>
    <property type="project" value="UniProtKB-KW"/>
</dbReference>
<dbReference type="Pfam" id="PF04989">
    <property type="entry name" value="RMNT_CmcI"/>
    <property type="match status" value="1"/>
</dbReference>
<dbReference type="Gene3D" id="3.40.50.150">
    <property type="entry name" value="Vaccinia Virus protein VP39"/>
    <property type="match status" value="1"/>
</dbReference>
<dbReference type="KEGG" id="lmb:C9I47_2954"/>
<dbReference type="InterPro" id="IPR007072">
    <property type="entry name" value="RNMT_CmcI"/>
</dbReference>
<name>A0A2U9T7U6_9GAMM</name>
<proteinExistence type="predicted"/>
<keyword evidence="4" id="KW-1185">Reference proteome</keyword>
<evidence type="ECO:0000313" key="3">
    <source>
        <dbReference type="EMBL" id="AWV08623.1"/>
    </source>
</evidence>
<dbReference type="SUPFAM" id="SSF53335">
    <property type="entry name" value="S-adenosyl-L-methionine-dependent methyltransferases"/>
    <property type="match status" value="1"/>
</dbReference>
<keyword evidence="1" id="KW-0489">Methyltransferase</keyword>
<dbReference type="GO" id="GO:0071770">
    <property type="term" value="P:DIM/DIP cell wall layer assembly"/>
    <property type="evidence" value="ECO:0007669"/>
    <property type="project" value="TreeGrafter"/>
</dbReference>
<evidence type="ECO:0000256" key="2">
    <source>
        <dbReference type="ARBA" id="ARBA00022679"/>
    </source>
</evidence>
<reference evidence="3 4" key="1">
    <citation type="submission" date="2018-05" db="EMBL/GenBank/DDBJ databases">
        <title>The complete genome of Lysobacter maris HZ9B, a marine bacterium antagonistic against terrestrial plant pathogens.</title>
        <authorList>
            <person name="Zhang X.-Q."/>
        </authorList>
    </citation>
    <scope>NUCLEOTIDE SEQUENCE [LARGE SCALE GENOMIC DNA]</scope>
    <source>
        <strain evidence="3 4">HZ9B</strain>
    </source>
</reference>
<dbReference type="PANTHER" id="PTHR40048:SF1">
    <property type="entry name" value="RHAMNOSYL O-METHYLTRANSFERASE"/>
    <property type="match status" value="1"/>
</dbReference>
<organism evidence="3 4">
    <name type="scientific">Marilutibacter maris</name>
    <dbReference type="NCBI Taxonomy" id="1605891"/>
    <lineage>
        <taxon>Bacteria</taxon>
        <taxon>Pseudomonadati</taxon>
        <taxon>Pseudomonadota</taxon>
        <taxon>Gammaproteobacteria</taxon>
        <taxon>Lysobacterales</taxon>
        <taxon>Lysobacteraceae</taxon>
        <taxon>Marilutibacter</taxon>
    </lineage>
</organism>
<evidence type="ECO:0000313" key="4">
    <source>
        <dbReference type="Proteomes" id="UP000249447"/>
    </source>
</evidence>
<keyword evidence="2" id="KW-0808">Transferase</keyword>
<dbReference type="InterPro" id="IPR029063">
    <property type="entry name" value="SAM-dependent_MTases_sf"/>
</dbReference>
<dbReference type="GO" id="GO:0032259">
    <property type="term" value="P:methylation"/>
    <property type="evidence" value="ECO:0007669"/>
    <property type="project" value="UniProtKB-KW"/>
</dbReference>
<dbReference type="EMBL" id="CP029843">
    <property type="protein sequence ID" value="AWV08623.1"/>
    <property type="molecule type" value="Genomic_DNA"/>
</dbReference>
<gene>
    <name evidence="3" type="ORF">C9I47_2954</name>
</gene>
<dbReference type="PANTHER" id="PTHR40048">
    <property type="entry name" value="RHAMNOSYL O-METHYLTRANSFERASE"/>
    <property type="match status" value="1"/>
</dbReference>
<protein>
    <submittedName>
        <fullName evidence="3">Cephalosporin hydroxylase</fullName>
    </submittedName>
</protein>
<sequence length="207" mass="23191">MPVAVLDRIQAGTMRTCYRGVPFFKSPFDIGLYLQLLGRLAPRTVIEIGTKFGGSALWFADMLTAQGIEDPRVVSVDINPQSRVEDPRIRFLHGDAGRLGEVLTQELLRACPHPWLVVEDSSHFYEHSLAALEFFDAHLLGGDYIVVEDGIVDGLSGEHYRRYRNGPNRAVADFLATRGDAYVIDEALCDLYGHNATYNPNGWLRRL</sequence>
<dbReference type="Proteomes" id="UP000249447">
    <property type="component" value="Chromosome"/>
</dbReference>
<dbReference type="GO" id="GO:0008610">
    <property type="term" value="P:lipid biosynthetic process"/>
    <property type="evidence" value="ECO:0007669"/>
    <property type="project" value="InterPro"/>
</dbReference>
<evidence type="ECO:0000256" key="1">
    <source>
        <dbReference type="ARBA" id="ARBA00022603"/>
    </source>
</evidence>
<dbReference type="AlphaFoldDB" id="A0A2U9T7U6"/>
<accession>A0A2U9T7U6</accession>